<keyword evidence="4" id="KW-1185">Reference proteome</keyword>
<dbReference type="RefSeq" id="WP_066340958.1">
    <property type="nucleotide sequence ID" value="NZ_CP016503.1"/>
</dbReference>
<dbReference type="InterPro" id="IPR029058">
    <property type="entry name" value="AB_hydrolase_fold"/>
</dbReference>
<dbReference type="InterPro" id="IPR025157">
    <property type="entry name" value="Hemagglutinin_rpt"/>
</dbReference>
<dbReference type="SUPFAM" id="SSF51126">
    <property type="entry name" value="Pectin lyase-like"/>
    <property type="match status" value="1"/>
</dbReference>
<proteinExistence type="predicted"/>
<dbReference type="NCBIfam" id="TIGR01901">
    <property type="entry name" value="adhes_NPXG"/>
    <property type="match status" value="1"/>
</dbReference>
<dbReference type="InterPro" id="IPR008638">
    <property type="entry name" value="FhaB/CdiA-like_TPS"/>
</dbReference>
<dbReference type="SUPFAM" id="SSF53474">
    <property type="entry name" value="alpha/beta-Hydrolases"/>
    <property type="match status" value="1"/>
</dbReference>
<dbReference type="Gene3D" id="3.40.50.1820">
    <property type="entry name" value="alpha/beta hydrolase"/>
    <property type="match status" value="1"/>
</dbReference>
<protein>
    <recommendedName>
        <fullName evidence="2">Filamentous haemagglutinin FhaB/tRNA nuclease CdiA-like TPS domain-containing protein</fullName>
    </recommendedName>
</protein>
<evidence type="ECO:0000259" key="2">
    <source>
        <dbReference type="SMART" id="SM00912"/>
    </source>
</evidence>
<evidence type="ECO:0000256" key="1">
    <source>
        <dbReference type="SAM" id="Coils"/>
    </source>
</evidence>
<dbReference type="SMART" id="SM00912">
    <property type="entry name" value="Haemagg_act"/>
    <property type="match status" value="1"/>
</dbReference>
<keyword evidence="1" id="KW-0175">Coiled coil</keyword>
<dbReference type="KEGG" id="het:BBW65_05830"/>
<dbReference type="InterPro" id="IPR012334">
    <property type="entry name" value="Pectin_lyas_fold"/>
</dbReference>
<dbReference type="Gene3D" id="2.160.20.10">
    <property type="entry name" value="Single-stranded right-handed beta-helix, Pectin lyase-like"/>
    <property type="match status" value="1"/>
</dbReference>
<reference evidence="4" key="1">
    <citation type="submission" date="2016-07" db="EMBL/GenBank/DDBJ databases">
        <authorList>
            <person name="Florea S."/>
            <person name="Webb J.S."/>
            <person name="Jaromczyk J."/>
            <person name="Schardl C.L."/>
        </authorList>
    </citation>
    <scope>NUCLEOTIDE SEQUENCE [LARGE SCALE GENOMIC DNA]</scope>
    <source>
        <strain evidence="4">MIT 01-6242</strain>
    </source>
</reference>
<dbReference type="InterPro" id="IPR010069">
    <property type="entry name" value="CdiA_FHA1_rpt"/>
</dbReference>
<feature type="domain" description="Filamentous haemagglutinin FhaB/tRNA nuclease CdiA-like TPS" evidence="2">
    <location>
        <begin position="50"/>
        <end position="169"/>
    </location>
</feature>
<dbReference type="EMBL" id="CP016503">
    <property type="protein sequence ID" value="ANV98349.1"/>
    <property type="molecule type" value="Genomic_DNA"/>
</dbReference>
<accession>A0A1B1U6F7</accession>
<dbReference type="STRING" id="222136.BBW65_05830"/>
<evidence type="ECO:0000313" key="4">
    <source>
        <dbReference type="Proteomes" id="UP000092884"/>
    </source>
</evidence>
<name>A0A1B1U6F7_9HELI</name>
<sequence>MYLKLTRRFFKSLRPLLNLWLSLLLVFYPLLSNPIVIDPTSSKTQLDHAPNGVDIINIANPDNNGISNNLYLDFNVAQQGAIFNNTLEAITPTQLAGFITGNPNLTSNALLILNQVTSTSSSNLLGLMEVAGNKASLLIANPNGISCNGCGFINVNEATLTTSSLIDPSAFNAHNSNSSLISNLALRVERGHINIDSLNALGSDTLNLLSRSLKVDGELYAKELRVLLGRNNISLSNKGALLLWQPINLSHPTNHSKKESDTEETTQVLALDVGHLGRVYANSIYLVANEENSLIKHSGLLATMPSQKQGDGGFYLDVNGELRIANPPKQTSNEENIVQDTKLSDSSLETLEKDGSPAIFGFDSMMIQAKKIDNNGLILSNGAMNLQGEEIYNDLIIATQNDLTITAPSLNNTNGGLLEGQTIKIKSDVLKNQESFIVANKDLYIKAQDVFNIAKLDIKTQHSRYYQSFWEGKIVKTKGEHIRDTYTQVINSYTPSILYAKNNLLIEADTLSNEYGQIQGETLVLPIKESLLNPVVQLKTTTYYKRTEKCGWLWKKTCIAHSSSSSYTTPTPLPEITANLELVPKQQFFNPYLAYAPKEIPQAQSLEPKDFTASSYFKERFIHLGTQSKLRFLKSIPNQDAFFSLLSKEENLDLLSKLGNAQALTLPLSNFQIAQEHTFKNRIAYNALAFLTPLHSLISTPASIQGSNIYINTQSLNNEGSILASENIFAQTKQRLQNSGSIEGGNIYLTSEGEINNLGGTLKAKENLALNAKEVNLESTINTHQEYTQKIRFNLQKWQENGIETYNALTYQSQSLHSKSLLSGSHISINASSSITLKASDILASKHLSLNTKDLSVQTLALKQINTRDSNSTSSATTLLQSTLKSGGDLNINASTLSSASANFEAKDGLVFNANNIFLLADKEESSSLKKNDSSNFFGASSMSEEKSFYSKEIGNSLQASNIVMNAQENILSIGSNLKAEEHIAIKAKHFTSLASKEVRENSSQSQDNGAFGFSKSSNASFSSSLTHTLSSFDAKNLFIQTSESVQLLGAEINAKENVAIHSKSFTLSNVLDTKEESKGGDKKEFWGLKDRAKATKTRESVVKSSTLNANSLLIQTTDQNNSSQATAQSQTSPSLNIIGSTLNIASNATLESSGSIHILEAHSTIESMSSSKDRDFKKFYFDLDKKFDMGLEFKDDENKTLVHQTKSVGSVLNIGGNLTASAKDSLLVRGSNLNTKGSIDAFASSIEITSSQDTTTENIQDKKGVMRVGVEIGNAYVDAYFAGKNVVDASKVVSKAKRELDQAKQDYKDGKISAQALNDYNLNHKLAIVSLISVSTNFASSIASSAGALTSSFGTGFYAGVHASFQGVNSKTTASSISQISSNLLASSIALNAKDSITQASSNLTAQQISYRADKQINIKALQNTYNAKHSNQNYNTSISFGSNGFGGINAGGGEGKGRDTDAHYVASHTLAQKISIGSYSQPSNTPKDLKVSLMNSSLVAQEVNIQAKDLEVVSLQDMQSSTSQSFNLNAGASLGGISGGGGKDRSNFKRQWVNTQAKILGSESVKIVLEDTLNIKAGVIGVGEEKAPSNAQANTPTLSISAKTITATHLTNQETSDSNGFYGSTSIRRNNSSIGIKLTGNTQINYKHQAKEKEGVSYTSIGSLNPQAKIEIVSNQDTPQSLGVHTDLSTTSLITKDKITRALDTSFIIDNNLLSPSGIETIVDDFKNLGRNVAQITRGLGSNILTQSIVNTLRDQDSNLITEMQRYVVIDSLITSISQNQDLITALNGLTNLNSKEMLEVLQEVVQIASGKDGFNALLTLYNNENISKGYAYSGKGNNKKDKWIGFNTKTNDLTKPNEAINTIFHETSNKTLHHISEKTNNDAYAINRGNSAENIFMLKNYANQNTNTINTQEWNARYANSSIFKQGNAYNAIAYLGDMSGNGERDNLTIFIHGTWSDPATFTPDFKKAVAKTLKDNHQKNFQWGEGDNNVEARKEGGEALAQMIKKELLKLKKGEPLNLVAHSHGGNVVKYASKELKQIIDNAIFLATPHRKDAQFNSKALKKGGKIVNVYDRGDFLAQRFLGNGLLPGIADQTMSGTINVPIKDSSKFQFADLFLIPWLLRQYNTHTTIHTPEKFIESVAPIFDSQSKRKNK</sequence>
<dbReference type="Pfam" id="PF13332">
    <property type="entry name" value="Fil_haemagg_2"/>
    <property type="match status" value="5"/>
</dbReference>
<feature type="coiled-coil region" evidence="1">
    <location>
        <begin position="1287"/>
        <end position="1314"/>
    </location>
</feature>
<dbReference type="NCBIfam" id="TIGR01731">
    <property type="entry name" value="fil_hemag_20aa"/>
    <property type="match status" value="2"/>
</dbReference>
<dbReference type="Pfam" id="PF05860">
    <property type="entry name" value="TPS"/>
    <property type="match status" value="1"/>
</dbReference>
<evidence type="ECO:0000313" key="3">
    <source>
        <dbReference type="EMBL" id="ANV98349.1"/>
    </source>
</evidence>
<dbReference type="GO" id="GO:0003824">
    <property type="term" value="F:catalytic activity"/>
    <property type="evidence" value="ECO:0007669"/>
    <property type="project" value="UniProtKB-ARBA"/>
</dbReference>
<dbReference type="InterPro" id="IPR011050">
    <property type="entry name" value="Pectin_lyase_fold/virulence"/>
</dbReference>
<gene>
    <name evidence="3" type="ORF">BBW65_05830</name>
</gene>
<organism evidence="3 4">
    <name type="scientific">Helicobacter enhydrae</name>
    <dbReference type="NCBI Taxonomy" id="222136"/>
    <lineage>
        <taxon>Bacteria</taxon>
        <taxon>Pseudomonadati</taxon>
        <taxon>Campylobacterota</taxon>
        <taxon>Epsilonproteobacteria</taxon>
        <taxon>Campylobacterales</taxon>
        <taxon>Helicobacteraceae</taxon>
        <taxon>Helicobacter</taxon>
    </lineage>
</organism>
<dbReference type="Proteomes" id="UP000092884">
    <property type="component" value="Chromosome"/>
</dbReference>